<dbReference type="InterPro" id="IPR014347">
    <property type="entry name" value="Tautomerase/MIF_sf"/>
</dbReference>
<reference evidence="2" key="1">
    <citation type="submission" date="2016-11" db="EMBL/GenBank/DDBJ databases">
        <authorList>
            <person name="Varghese N."/>
            <person name="Submissions S."/>
        </authorList>
    </citation>
    <scope>NUCLEOTIDE SEQUENCE [LARGE SCALE GENOMIC DNA]</scope>
    <source>
        <strain evidence="2">DSM 27370</strain>
    </source>
</reference>
<dbReference type="EMBL" id="FQUC01000005">
    <property type="protein sequence ID" value="SHF35518.1"/>
    <property type="molecule type" value="Genomic_DNA"/>
</dbReference>
<evidence type="ECO:0000313" key="2">
    <source>
        <dbReference type="Proteomes" id="UP000184480"/>
    </source>
</evidence>
<accession>A0A1M5AZ59</accession>
<dbReference type="PANTHER" id="PTHR38460:SF1">
    <property type="entry name" value="TAUTOMERASE YOLI-RELATED"/>
    <property type="match status" value="1"/>
</dbReference>
<dbReference type="Proteomes" id="UP000184480">
    <property type="component" value="Unassembled WGS sequence"/>
</dbReference>
<dbReference type="Pfam" id="PF14552">
    <property type="entry name" value="Tautomerase_2"/>
    <property type="match status" value="1"/>
</dbReference>
<dbReference type="Gene3D" id="3.30.429.10">
    <property type="entry name" value="Macrophage Migration Inhibitory Factor"/>
    <property type="match status" value="1"/>
</dbReference>
<dbReference type="AlphaFoldDB" id="A0A1M5AZ59"/>
<keyword evidence="2" id="KW-1185">Reference proteome</keyword>
<dbReference type="InterPro" id="IPR037479">
    <property type="entry name" value="Tauto_MSAD"/>
</dbReference>
<dbReference type="PANTHER" id="PTHR38460">
    <property type="entry name" value="TAUTOMERASE YOLI-RELATED"/>
    <property type="match status" value="1"/>
</dbReference>
<proteinExistence type="predicted"/>
<name>A0A1M5AZ59_9BACT</name>
<dbReference type="RefSeq" id="WP_062180434.1">
    <property type="nucleotide sequence ID" value="NZ_BBXL01000010.1"/>
</dbReference>
<dbReference type="STRING" id="1346286.SAMN05444362_105206"/>
<dbReference type="OrthoDB" id="9804765at2"/>
<evidence type="ECO:0000313" key="1">
    <source>
        <dbReference type="EMBL" id="SHF35518.1"/>
    </source>
</evidence>
<protein>
    <submittedName>
        <fullName evidence="1">Tautomerase enzyme</fullName>
    </submittedName>
</protein>
<dbReference type="SUPFAM" id="SSF55331">
    <property type="entry name" value="Tautomerase/MIF"/>
    <property type="match status" value="1"/>
</dbReference>
<organism evidence="1 2">
    <name type="scientific">Dysgonomonas macrotermitis</name>
    <dbReference type="NCBI Taxonomy" id="1346286"/>
    <lineage>
        <taxon>Bacteria</taxon>
        <taxon>Pseudomonadati</taxon>
        <taxon>Bacteroidota</taxon>
        <taxon>Bacteroidia</taxon>
        <taxon>Bacteroidales</taxon>
        <taxon>Dysgonomonadaceae</taxon>
        <taxon>Dysgonomonas</taxon>
    </lineage>
</organism>
<gene>
    <name evidence="1" type="ORF">SAMN05444362_105206</name>
</gene>
<sequence>MPLIKIELKKGLDKQTLLSLKDTVMEAIICILQLPDDDKNIRLIEHEPDFFQLGSPYEILVEITLFSGRTKETKKELYKTIAENLTSIGIEKEKVFIVLNEQPAINWGLRGGIPADEINLNFKVDI</sequence>